<comment type="caution">
    <text evidence="4">The sequence shown here is derived from an EMBL/GenBank/DDBJ whole genome shotgun (WGS) entry which is preliminary data.</text>
</comment>
<keyword evidence="2" id="KW-0812">Transmembrane</keyword>
<protein>
    <recommendedName>
        <fullName evidence="3">Glycosyl transferase CAP10 domain-containing protein</fullName>
    </recommendedName>
</protein>
<feature type="domain" description="Glycosyl transferase CAP10" evidence="3">
    <location>
        <begin position="217"/>
        <end position="470"/>
    </location>
</feature>
<organism evidence="4 5">
    <name type="scientific">Lolium multiflorum</name>
    <name type="common">Italian ryegrass</name>
    <name type="synonym">Lolium perenne subsp. multiflorum</name>
    <dbReference type="NCBI Taxonomy" id="4521"/>
    <lineage>
        <taxon>Eukaryota</taxon>
        <taxon>Viridiplantae</taxon>
        <taxon>Streptophyta</taxon>
        <taxon>Embryophyta</taxon>
        <taxon>Tracheophyta</taxon>
        <taxon>Spermatophyta</taxon>
        <taxon>Magnoliopsida</taxon>
        <taxon>Liliopsida</taxon>
        <taxon>Poales</taxon>
        <taxon>Poaceae</taxon>
        <taxon>BOP clade</taxon>
        <taxon>Pooideae</taxon>
        <taxon>Poodae</taxon>
        <taxon>Poeae</taxon>
        <taxon>Poeae Chloroplast Group 2 (Poeae type)</taxon>
        <taxon>Loliodinae</taxon>
        <taxon>Loliinae</taxon>
        <taxon>Lolium</taxon>
    </lineage>
</organism>
<evidence type="ECO:0000313" key="5">
    <source>
        <dbReference type="Proteomes" id="UP001231189"/>
    </source>
</evidence>
<dbReference type="AlphaFoldDB" id="A0AAD8VMB4"/>
<evidence type="ECO:0000256" key="1">
    <source>
        <dbReference type="SAM" id="MobiDB-lite"/>
    </source>
</evidence>
<sequence>MMRLPPSAGDETIDDPAVARQYSLSATTKPCFRTTTTRRSGVGVVIAILVFLALLVGTKWIHLDASAAFYSFLPATGVSSFSRPGSASRRTRSSTTPPILIPFSCGNDTSTPTTLCRASPSAPSASSSSSQKRKQYSPGVPPPWCPDYFRYIHADLEPWRGTGITREVLETAQPHAEFRLVVVSGRAYVETYRPSFQTRDVFTQWGLLQLLARYPGRVPDVDIMFSSWDVPEPPMHPPDYYPDKSAMPPLFRYCKDEKVDLAILWPDWSFWGWPEVNVRPWGPIMEEFVRENARLRWADREPYAFWKGNPVVAWARQELMKCNNDSATGKEWNARLFTQDWDNATRNGFKDSNLANQCRYRYKIYVQGRSWSVSEKYILACDSPMLVIDTTFRDFFSRGLVAGKHYWPIDPANKCSAIKSAVDWGNAHPAQARRIGEEGSGFARDDMDMEYVYEYMLHVLTRYAALLRYRPTVPEKAVELCPESMACPAQGRDREFMMESRERYVARYEPCTLPPPFTAEDTREMAAKEEDVRSKVAKMEGR</sequence>
<evidence type="ECO:0000259" key="3">
    <source>
        <dbReference type="SMART" id="SM00672"/>
    </source>
</evidence>
<feature type="transmembrane region" description="Helical" evidence="2">
    <location>
        <begin position="42"/>
        <end position="61"/>
    </location>
</feature>
<gene>
    <name evidence="4" type="ORF">QYE76_033698</name>
</gene>
<accession>A0AAD8VMB4</accession>
<dbReference type="PANTHER" id="PTHR12203">
    <property type="entry name" value="KDEL LYS-ASP-GLU-LEU CONTAINING - RELATED"/>
    <property type="match status" value="1"/>
</dbReference>
<keyword evidence="5" id="KW-1185">Reference proteome</keyword>
<feature type="compositionally biased region" description="Polar residues" evidence="1">
    <location>
        <begin position="106"/>
        <end position="116"/>
    </location>
</feature>
<keyword evidence="2" id="KW-1133">Transmembrane helix</keyword>
<evidence type="ECO:0000313" key="4">
    <source>
        <dbReference type="EMBL" id="KAK1610025.1"/>
    </source>
</evidence>
<feature type="compositionally biased region" description="Low complexity" evidence="1">
    <location>
        <begin position="82"/>
        <end position="98"/>
    </location>
</feature>
<feature type="region of interest" description="Disordered" evidence="1">
    <location>
        <begin position="79"/>
        <end position="139"/>
    </location>
</feature>
<feature type="compositionally biased region" description="Low complexity" evidence="1">
    <location>
        <begin position="118"/>
        <end position="130"/>
    </location>
</feature>
<dbReference type="PANTHER" id="PTHR12203:SF103">
    <property type="entry name" value="GLYCOSYL TRANSFERASE CAP10 DOMAIN-CONTAINING PROTEIN"/>
    <property type="match status" value="1"/>
</dbReference>
<evidence type="ECO:0000256" key="2">
    <source>
        <dbReference type="SAM" id="Phobius"/>
    </source>
</evidence>
<proteinExistence type="predicted"/>
<dbReference type="Proteomes" id="UP001231189">
    <property type="component" value="Unassembled WGS sequence"/>
</dbReference>
<dbReference type="InterPro" id="IPR006598">
    <property type="entry name" value="CAP10"/>
</dbReference>
<keyword evidence="2" id="KW-0472">Membrane</keyword>
<name>A0AAD8VMB4_LOLMU</name>
<reference evidence="4" key="1">
    <citation type="submission" date="2023-07" db="EMBL/GenBank/DDBJ databases">
        <title>A chromosome-level genome assembly of Lolium multiflorum.</title>
        <authorList>
            <person name="Chen Y."/>
            <person name="Copetti D."/>
            <person name="Kolliker R."/>
            <person name="Studer B."/>
        </authorList>
    </citation>
    <scope>NUCLEOTIDE SEQUENCE</scope>
    <source>
        <strain evidence="4">02402/16</strain>
        <tissue evidence="4">Leaf</tissue>
    </source>
</reference>
<dbReference type="EMBL" id="JAUUTY010000007">
    <property type="protein sequence ID" value="KAK1610025.1"/>
    <property type="molecule type" value="Genomic_DNA"/>
</dbReference>
<dbReference type="InterPro" id="IPR051091">
    <property type="entry name" value="O-Glucosyltr/Glycosyltrsf_90"/>
</dbReference>
<dbReference type="Pfam" id="PF05686">
    <property type="entry name" value="Glyco_transf_90"/>
    <property type="match status" value="1"/>
</dbReference>
<dbReference type="SMART" id="SM00672">
    <property type="entry name" value="CAP10"/>
    <property type="match status" value="1"/>
</dbReference>